<organism evidence="1">
    <name type="scientific">Rhizophora mucronata</name>
    <name type="common">Asiatic mangrove</name>
    <dbReference type="NCBI Taxonomy" id="61149"/>
    <lineage>
        <taxon>Eukaryota</taxon>
        <taxon>Viridiplantae</taxon>
        <taxon>Streptophyta</taxon>
        <taxon>Embryophyta</taxon>
        <taxon>Tracheophyta</taxon>
        <taxon>Spermatophyta</taxon>
        <taxon>Magnoliopsida</taxon>
        <taxon>eudicotyledons</taxon>
        <taxon>Gunneridae</taxon>
        <taxon>Pentapetalae</taxon>
        <taxon>rosids</taxon>
        <taxon>fabids</taxon>
        <taxon>Malpighiales</taxon>
        <taxon>Rhizophoraceae</taxon>
        <taxon>Rhizophora</taxon>
    </lineage>
</organism>
<accession>A0A2P2PVR4</accession>
<sequence>MMHHFSLHFPREELYDVTFSDFLVCKFVA</sequence>
<protein>
    <submittedName>
        <fullName evidence="1">Uncharacterized protein</fullName>
    </submittedName>
</protein>
<dbReference type="AlphaFoldDB" id="A0A2P2PVR4"/>
<reference evidence="1" key="1">
    <citation type="submission" date="2018-02" db="EMBL/GenBank/DDBJ databases">
        <title>Rhizophora mucronata_Transcriptome.</title>
        <authorList>
            <person name="Meera S.P."/>
            <person name="Sreeshan A."/>
            <person name="Augustine A."/>
        </authorList>
    </citation>
    <scope>NUCLEOTIDE SEQUENCE</scope>
    <source>
        <tissue evidence="1">Leaf</tissue>
    </source>
</reference>
<dbReference type="EMBL" id="GGEC01078245">
    <property type="protein sequence ID" value="MBX58729.1"/>
    <property type="molecule type" value="Transcribed_RNA"/>
</dbReference>
<proteinExistence type="predicted"/>
<name>A0A2P2PVR4_RHIMU</name>
<evidence type="ECO:0000313" key="1">
    <source>
        <dbReference type="EMBL" id="MBX58729.1"/>
    </source>
</evidence>